<evidence type="ECO:0000313" key="1">
    <source>
        <dbReference type="EMBL" id="KAJ2972162.1"/>
    </source>
</evidence>
<gene>
    <name evidence="1" type="ORF">NQ176_g7314</name>
</gene>
<comment type="caution">
    <text evidence="1">The sequence shown here is derived from an EMBL/GenBank/DDBJ whole genome shotgun (WGS) entry which is preliminary data.</text>
</comment>
<organism evidence="1 2">
    <name type="scientific">Zarea fungicola</name>
    <dbReference type="NCBI Taxonomy" id="93591"/>
    <lineage>
        <taxon>Eukaryota</taxon>
        <taxon>Fungi</taxon>
        <taxon>Dikarya</taxon>
        <taxon>Ascomycota</taxon>
        <taxon>Pezizomycotina</taxon>
        <taxon>Sordariomycetes</taxon>
        <taxon>Hypocreomycetidae</taxon>
        <taxon>Hypocreales</taxon>
        <taxon>Cordycipitaceae</taxon>
        <taxon>Zarea</taxon>
    </lineage>
</organism>
<dbReference type="EMBL" id="JANJQO010001203">
    <property type="protein sequence ID" value="KAJ2972162.1"/>
    <property type="molecule type" value="Genomic_DNA"/>
</dbReference>
<evidence type="ECO:0000313" key="2">
    <source>
        <dbReference type="Proteomes" id="UP001143910"/>
    </source>
</evidence>
<accession>A0ACC1MYU2</accession>
<protein>
    <submittedName>
        <fullName evidence="1">Uncharacterized protein</fullName>
    </submittedName>
</protein>
<proteinExistence type="predicted"/>
<reference evidence="1" key="1">
    <citation type="submission" date="2022-08" db="EMBL/GenBank/DDBJ databases">
        <title>Genome Sequence of Lecanicillium fungicola.</title>
        <authorList>
            <person name="Buettner E."/>
        </authorList>
    </citation>
    <scope>NUCLEOTIDE SEQUENCE</scope>
    <source>
        <strain evidence="1">Babe33</strain>
    </source>
</reference>
<sequence>MFPFVTACRVIAVTGVHILIDIKDCDSDAPEVFHMIYVPPHKPASCPDTKKVPFVRTATGLWRGNVEFAEAIVVPDLGPREARGTGIGKGLVGTFEVPCELKNVCKAWLLCDYEVVGQGGHAGC</sequence>
<name>A0ACC1MYU2_9HYPO</name>
<keyword evidence="2" id="KW-1185">Reference proteome</keyword>
<dbReference type="Proteomes" id="UP001143910">
    <property type="component" value="Unassembled WGS sequence"/>
</dbReference>